<name>A0A1H7PKA4_9SPHI</name>
<dbReference type="PANTHER" id="PTHR30003">
    <property type="entry name" value="L-LACTATE PERMEASE"/>
    <property type="match status" value="1"/>
</dbReference>
<evidence type="ECO:0000256" key="7">
    <source>
        <dbReference type="ARBA" id="ARBA00023136"/>
    </source>
</evidence>
<protein>
    <recommendedName>
        <fullName evidence="8">L-lactate permease</fullName>
    </recommendedName>
</protein>
<keyword evidence="7 8" id="KW-0472">Membrane</keyword>
<feature type="transmembrane region" description="Helical" evidence="8">
    <location>
        <begin position="167"/>
        <end position="185"/>
    </location>
</feature>
<evidence type="ECO:0000256" key="1">
    <source>
        <dbReference type="ARBA" id="ARBA00004651"/>
    </source>
</evidence>
<feature type="transmembrane region" description="Helical" evidence="8">
    <location>
        <begin position="71"/>
        <end position="94"/>
    </location>
</feature>
<comment type="subcellular location">
    <subcellularLocation>
        <location evidence="1 8">Cell membrane</location>
        <topology evidence="1 8">Multi-pass membrane protein</topology>
    </subcellularLocation>
</comment>
<evidence type="ECO:0000256" key="6">
    <source>
        <dbReference type="ARBA" id="ARBA00022989"/>
    </source>
</evidence>
<feature type="transmembrane region" description="Helical" evidence="8">
    <location>
        <begin position="391"/>
        <end position="408"/>
    </location>
</feature>
<feature type="transmembrane region" description="Helical" evidence="8">
    <location>
        <begin position="12"/>
        <end position="32"/>
    </location>
</feature>
<dbReference type="GO" id="GO:0015129">
    <property type="term" value="F:lactate transmembrane transporter activity"/>
    <property type="evidence" value="ECO:0007669"/>
    <property type="project" value="UniProtKB-UniRule"/>
</dbReference>
<comment type="function">
    <text evidence="8">Uptake of L-lactate across the membrane. Can also transport D-lactate and glycolate.</text>
</comment>
<comment type="caution">
    <text evidence="8">Lacks conserved residue(s) required for the propagation of feature annotation.</text>
</comment>
<feature type="transmembrane region" description="Helical" evidence="8">
    <location>
        <begin position="197"/>
        <end position="215"/>
    </location>
</feature>
<dbReference type="GO" id="GO:0015295">
    <property type="term" value="F:solute:proton symporter activity"/>
    <property type="evidence" value="ECO:0007669"/>
    <property type="project" value="TreeGrafter"/>
</dbReference>
<evidence type="ECO:0000313" key="10">
    <source>
        <dbReference type="Proteomes" id="UP000198916"/>
    </source>
</evidence>
<reference evidence="10" key="1">
    <citation type="submission" date="2016-10" db="EMBL/GenBank/DDBJ databases">
        <authorList>
            <person name="Varghese N."/>
            <person name="Submissions S."/>
        </authorList>
    </citation>
    <scope>NUCLEOTIDE SEQUENCE [LARGE SCALE GENOMIC DNA]</scope>
    <source>
        <strain evidence="10">Jip14</strain>
    </source>
</reference>
<dbReference type="Pfam" id="PF02652">
    <property type="entry name" value="Lactate_perm"/>
    <property type="match status" value="1"/>
</dbReference>
<keyword evidence="5 8" id="KW-0812">Transmembrane</keyword>
<feature type="transmembrane region" description="Helical" evidence="8">
    <location>
        <begin position="251"/>
        <end position="268"/>
    </location>
</feature>
<evidence type="ECO:0000313" key="9">
    <source>
        <dbReference type="EMBL" id="SEL35497.1"/>
    </source>
</evidence>
<feature type="transmembrane region" description="Helical" evidence="8">
    <location>
        <begin position="515"/>
        <end position="536"/>
    </location>
</feature>
<keyword evidence="3 8" id="KW-0813">Transport</keyword>
<dbReference type="OrthoDB" id="9761056at2"/>
<dbReference type="Proteomes" id="UP000198916">
    <property type="component" value="Unassembled WGS sequence"/>
</dbReference>
<feature type="transmembrane region" description="Helical" evidence="8">
    <location>
        <begin position="115"/>
        <end position="134"/>
    </location>
</feature>
<evidence type="ECO:0000256" key="3">
    <source>
        <dbReference type="ARBA" id="ARBA00022448"/>
    </source>
</evidence>
<keyword evidence="10" id="KW-1185">Reference proteome</keyword>
<feature type="transmembrane region" description="Helical" evidence="8">
    <location>
        <begin position="556"/>
        <end position="574"/>
    </location>
</feature>
<evidence type="ECO:0000256" key="8">
    <source>
        <dbReference type="RuleBase" id="RU365092"/>
    </source>
</evidence>
<keyword evidence="6 8" id="KW-1133">Transmembrane helix</keyword>
<dbReference type="PANTHER" id="PTHR30003:SF0">
    <property type="entry name" value="GLYCOLATE PERMEASE GLCA-RELATED"/>
    <property type="match status" value="1"/>
</dbReference>
<feature type="transmembrane region" description="Helical" evidence="8">
    <location>
        <begin position="354"/>
        <end position="375"/>
    </location>
</feature>
<feature type="transmembrane region" description="Helical" evidence="8">
    <location>
        <begin position="140"/>
        <end position="160"/>
    </location>
</feature>
<evidence type="ECO:0000256" key="5">
    <source>
        <dbReference type="ARBA" id="ARBA00022692"/>
    </source>
</evidence>
<gene>
    <name evidence="9" type="ORF">SAMN05421740_104389</name>
</gene>
<evidence type="ECO:0000256" key="4">
    <source>
        <dbReference type="ARBA" id="ARBA00022475"/>
    </source>
</evidence>
<dbReference type="EMBL" id="FNZR01000004">
    <property type="protein sequence ID" value="SEL35497.1"/>
    <property type="molecule type" value="Genomic_DNA"/>
</dbReference>
<feature type="transmembrane region" description="Helical" evidence="8">
    <location>
        <begin position="39"/>
        <end position="59"/>
    </location>
</feature>
<organism evidence="9 10">
    <name type="scientific">Parapedobacter koreensis</name>
    <dbReference type="NCBI Taxonomy" id="332977"/>
    <lineage>
        <taxon>Bacteria</taxon>
        <taxon>Pseudomonadati</taxon>
        <taxon>Bacteroidota</taxon>
        <taxon>Sphingobacteriia</taxon>
        <taxon>Sphingobacteriales</taxon>
        <taxon>Sphingobacteriaceae</taxon>
        <taxon>Parapedobacter</taxon>
    </lineage>
</organism>
<comment type="similarity">
    <text evidence="2 8">Belongs to the lactate permease family.</text>
</comment>
<evidence type="ECO:0000256" key="2">
    <source>
        <dbReference type="ARBA" id="ARBA00010100"/>
    </source>
</evidence>
<feature type="transmembrane region" description="Helical" evidence="8">
    <location>
        <begin position="420"/>
        <end position="442"/>
    </location>
</feature>
<keyword evidence="4 8" id="KW-1003">Cell membrane</keyword>
<sequence>MNWTQVSDPFGNVVLSALIAFLPIAFLFWALIIRKMKGYQASLIATTIAVLIAVFIYGMPVDLALLSTAHGALYGLFPICWIVICAVFLFNITVKSGQFDVIKHFMATITDDRRLQALIIAFSFGSFLEGTAGFGAPVAITAAMLVGLGFNPLYAAGICLIANTAPVAFGAIGTPILVAGQVSGIPDMAISQMVGRTLPLLSLFVPLYLVILMAGFRKAIDVLPAILVSGGTFAGLQWLTSNFLGPTLPDIISGIGSIVALMVFLKFWKPKRIWRFNDEPLPAERAGISYSGAQVFRAWSPFIVLTVMMMGWGIKPIKEVLDHWTLVTLEIPHLHQAIQSVEGNPIPQVFKFNFLSAAGTGILIASVISMPLIGITMRQGFHIFIATVKQLKFPIITISAVLGFAFVVNDSGITISMANALAATGVLFPFFSPLLGWLGVFITGSDTSANALFSKLQATTASSIGVDPVVTVGANVSGGVVGKMISPQSIAVAAGAGGLIGREADLFRFTVKHSFILLLVVCLIVSAQAYLFSWLIPDYQLENAEHAVVSTAISKGYLYLFLLVVILALLFMKVRFSRK</sequence>
<dbReference type="RefSeq" id="WP_090606000.1">
    <property type="nucleotide sequence ID" value="NZ_FNZR01000004.1"/>
</dbReference>
<dbReference type="AlphaFoldDB" id="A0A1H7PKA4"/>
<proteinExistence type="inferred from homology"/>
<dbReference type="GO" id="GO:0005886">
    <property type="term" value="C:plasma membrane"/>
    <property type="evidence" value="ECO:0007669"/>
    <property type="project" value="UniProtKB-SubCell"/>
</dbReference>
<dbReference type="NCBIfam" id="TIGR00795">
    <property type="entry name" value="lctP"/>
    <property type="match status" value="1"/>
</dbReference>
<dbReference type="InterPro" id="IPR003804">
    <property type="entry name" value="Lactate_perm"/>
</dbReference>
<feature type="transmembrane region" description="Helical" evidence="8">
    <location>
        <begin position="222"/>
        <end position="239"/>
    </location>
</feature>
<feature type="transmembrane region" description="Helical" evidence="8">
    <location>
        <begin position="295"/>
        <end position="314"/>
    </location>
</feature>
<dbReference type="STRING" id="332977.SAMN05421740_104389"/>
<accession>A0A1H7PKA4</accession>